<name>A0ABW8Z200_9FLAO</name>
<gene>
    <name evidence="2" type="ORF">ABS766_15485</name>
</gene>
<feature type="signal peptide" evidence="1">
    <location>
        <begin position="1"/>
        <end position="20"/>
    </location>
</feature>
<feature type="chain" id="PRO_5046088799" evidence="1">
    <location>
        <begin position="21"/>
        <end position="249"/>
    </location>
</feature>
<evidence type="ECO:0000313" key="2">
    <source>
        <dbReference type="EMBL" id="MFL9845822.1"/>
    </source>
</evidence>
<reference evidence="2 3" key="1">
    <citation type="submission" date="2024-06" db="EMBL/GenBank/DDBJ databases">
        <authorList>
            <person name="Kaempfer P."/>
            <person name="Viver T."/>
        </authorList>
    </citation>
    <scope>NUCLEOTIDE SEQUENCE [LARGE SCALE GENOMIC DNA]</scope>
    <source>
        <strain evidence="2 3">ST-119</strain>
    </source>
</reference>
<proteinExistence type="predicted"/>
<dbReference type="Proteomes" id="UP001629156">
    <property type="component" value="Unassembled WGS sequence"/>
</dbReference>
<sequence>MKKLFLLAALLIGLASFAQTQDINNYKYVIVPEKFDFLKDPNEYNLNTLTKMLFEKYGFVVFFTNDNLPPDLMANKCRALYGDLEDHSDWFGSGLSILLKDCGGKVIFESEVGKSKIKDYQKGYYEALRKASVSLDGLNYKYAGDTALNTAQPIATQTANPPKAVAATAATPTPVVNKDILFAQPIENGYQLVDTTPKVVLKMYRTSQQDSYTAVGDGKNGVVFKKGNDWFFEYYQNDKLISEKLEIKF</sequence>
<comment type="caution">
    <text evidence="2">The sequence shown here is derived from an EMBL/GenBank/DDBJ whole genome shotgun (WGS) entry which is preliminary data.</text>
</comment>
<dbReference type="RefSeq" id="WP_408086099.1">
    <property type="nucleotide sequence ID" value="NZ_JBELPZ010000022.1"/>
</dbReference>
<accession>A0ABW8Z200</accession>
<evidence type="ECO:0000313" key="3">
    <source>
        <dbReference type="Proteomes" id="UP001629156"/>
    </source>
</evidence>
<keyword evidence="1" id="KW-0732">Signal</keyword>
<dbReference type="EMBL" id="JBELPZ010000022">
    <property type="protein sequence ID" value="MFL9845822.1"/>
    <property type="molecule type" value="Genomic_DNA"/>
</dbReference>
<evidence type="ECO:0000256" key="1">
    <source>
        <dbReference type="SAM" id="SignalP"/>
    </source>
</evidence>
<organism evidence="2 3">
    <name type="scientific">Flavobacterium rhizosphaerae</name>
    <dbReference type="NCBI Taxonomy" id="3163298"/>
    <lineage>
        <taxon>Bacteria</taxon>
        <taxon>Pseudomonadati</taxon>
        <taxon>Bacteroidota</taxon>
        <taxon>Flavobacteriia</taxon>
        <taxon>Flavobacteriales</taxon>
        <taxon>Flavobacteriaceae</taxon>
        <taxon>Flavobacterium</taxon>
    </lineage>
</organism>
<protein>
    <submittedName>
        <fullName evidence="2">Uncharacterized protein</fullName>
    </submittedName>
</protein>
<keyword evidence="3" id="KW-1185">Reference proteome</keyword>